<accession>A0A3S5FC31</accession>
<sequence length="73" mass="8176">MMSVISRTKTQRVFTGIEGDCLGNSVSMNVPVKPIDSWSSRRLPRKQRQHECSSKANRQLVKRTQIASETASA</sequence>
<proteinExistence type="predicted"/>
<evidence type="ECO:0000313" key="2">
    <source>
        <dbReference type="Proteomes" id="UP000784294"/>
    </source>
</evidence>
<reference evidence="1" key="1">
    <citation type="submission" date="2018-11" db="EMBL/GenBank/DDBJ databases">
        <authorList>
            <consortium name="Pathogen Informatics"/>
        </authorList>
    </citation>
    <scope>NUCLEOTIDE SEQUENCE</scope>
</reference>
<organism evidence="1 2">
    <name type="scientific">Protopolystoma xenopodis</name>
    <dbReference type="NCBI Taxonomy" id="117903"/>
    <lineage>
        <taxon>Eukaryota</taxon>
        <taxon>Metazoa</taxon>
        <taxon>Spiralia</taxon>
        <taxon>Lophotrochozoa</taxon>
        <taxon>Platyhelminthes</taxon>
        <taxon>Monogenea</taxon>
        <taxon>Polyopisthocotylea</taxon>
        <taxon>Polystomatidea</taxon>
        <taxon>Polystomatidae</taxon>
        <taxon>Protopolystoma</taxon>
    </lineage>
</organism>
<gene>
    <name evidence="1" type="ORF">PXEA_LOCUS3386</name>
</gene>
<dbReference type="AlphaFoldDB" id="A0A3S5FC31"/>
<dbReference type="Proteomes" id="UP000784294">
    <property type="component" value="Unassembled WGS sequence"/>
</dbReference>
<protein>
    <submittedName>
        <fullName evidence="1">Uncharacterized protein</fullName>
    </submittedName>
</protein>
<name>A0A3S5FC31_9PLAT</name>
<dbReference type="EMBL" id="CAAALY010007640">
    <property type="protein sequence ID" value="VEL09946.1"/>
    <property type="molecule type" value="Genomic_DNA"/>
</dbReference>
<keyword evidence="2" id="KW-1185">Reference proteome</keyword>
<comment type="caution">
    <text evidence="1">The sequence shown here is derived from an EMBL/GenBank/DDBJ whole genome shotgun (WGS) entry which is preliminary data.</text>
</comment>
<evidence type="ECO:0000313" key="1">
    <source>
        <dbReference type="EMBL" id="VEL09946.1"/>
    </source>
</evidence>